<keyword evidence="1" id="KW-0812">Transmembrane</keyword>
<dbReference type="RefSeq" id="WP_199567048.1">
    <property type="nucleotide sequence ID" value="NZ_JAENBP010000001.1"/>
</dbReference>
<protein>
    <submittedName>
        <fullName evidence="2">Uncharacterized protein</fullName>
    </submittedName>
</protein>
<evidence type="ECO:0000256" key="1">
    <source>
        <dbReference type="SAM" id="Phobius"/>
    </source>
</evidence>
<keyword evidence="1" id="KW-1133">Transmembrane helix</keyword>
<dbReference type="AlphaFoldDB" id="A0A934P8W0"/>
<comment type="caution">
    <text evidence="2">The sequence shown here is derived from an EMBL/GenBank/DDBJ whole genome shotgun (WGS) entry which is preliminary data.</text>
</comment>
<proteinExistence type="predicted"/>
<organism evidence="2 3">
    <name type="scientific">Streptococcus zalophi</name>
    <dbReference type="NCBI Taxonomy" id="640031"/>
    <lineage>
        <taxon>Bacteria</taxon>
        <taxon>Bacillati</taxon>
        <taxon>Bacillota</taxon>
        <taxon>Bacilli</taxon>
        <taxon>Lactobacillales</taxon>
        <taxon>Streptococcaceae</taxon>
        <taxon>Streptococcus</taxon>
    </lineage>
</organism>
<feature type="transmembrane region" description="Helical" evidence="1">
    <location>
        <begin position="6"/>
        <end position="26"/>
    </location>
</feature>
<evidence type="ECO:0000313" key="3">
    <source>
        <dbReference type="Proteomes" id="UP000644875"/>
    </source>
</evidence>
<dbReference type="EMBL" id="JAENBP010000001">
    <property type="protein sequence ID" value="MBJ8349116.1"/>
    <property type="molecule type" value="Genomic_DNA"/>
</dbReference>
<gene>
    <name evidence="2" type="ORF">JHK64_00540</name>
</gene>
<evidence type="ECO:0000313" key="2">
    <source>
        <dbReference type="EMBL" id="MBJ8349116.1"/>
    </source>
</evidence>
<accession>A0A934P8W0</accession>
<feature type="transmembrane region" description="Helical" evidence="1">
    <location>
        <begin position="74"/>
        <end position="92"/>
    </location>
</feature>
<dbReference type="Proteomes" id="UP000644875">
    <property type="component" value="Unassembled WGS sequence"/>
</dbReference>
<keyword evidence="1" id="KW-0472">Membrane</keyword>
<reference evidence="2 3" key="1">
    <citation type="journal article" date="2021" name="Int. J. Syst. Evol. Microbiol.">
        <title>Streptococcus vicugnae sp. nov., isolated from faeces of alpacas (Vicugna pacos) and cattle (Bos taurus), Streptococcus zalophi sp. nov., and Streptococcus pacificus sp. nov., isolated from respiratory tract of California sea lions (Zalophus californianus).</title>
        <authorList>
            <person name="Volokhov D.V."/>
            <person name="Zagorodnyaya T.A."/>
            <person name="Shen Z."/>
            <person name="Blom J."/>
            <person name="Furtak V.A."/>
            <person name="Eisenberg T."/>
            <person name="Fan P."/>
            <person name="Jeong K.C."/>
            <person name="Gao Y."/>
            <person name="Zhang S."/>
            <person name="Amselle M."/>
        </authorList>
    </citation>
    <scope>NUCLEOTIDE SEQUENCE [LARGE SCALE GENOMIC DNA]</scope>
    <source>
        <strain evidence="3">CSL7508-lung</strain>
    </source>
</reference>
<sequence length="212" mass="24945">MNESLVRWVIIPGIIFLFLLIGRQLRKKVVKPSYKNNVQTPGKFDKFLLTLMIILTIIPVTLMVIGLIMKEIEMAMVSAILTLVFIGIILLLKRGYAMSYQENDEFFILKTKKKEVQVFYENIVDWQVGINEISLLDWTSDPHKYINVNISIFKPDILLKKIAEKTFSGHFLKIDPYIMEDLNREQELIEFYHLNGYDYLLKDYVIDFKKVE</sequence>
<name>A0A934P8W0_9STRE</name>
<keyword evidence="3" id="KW-1185">Reference proteome</keyword>
<feature type="transmembrane region" description="Helical" evidence="1">
    <location>
        <begin position="47"/>
        <end position="68"/>
    </location>
</feature>